<accession>A0AAV5W7E0</accession>
<reference evidence="1" key="1">
    <citation type="submission" date="2023-10" db="EMBL/GenBank/DDBJ databases">
        <title>Genome assembly of Pristionchus species.</title>
        <authorList>
            <person name="Yoshida K."/>
            <person name="Sommer R.J."/>
        </authorList>
    </citation>
    <scope>NUCLEOTIDE SEQUENCE</scope>
    <source>
        <strain evidence="1">RS5133</strain>
    </source>
</reference>
<evidence type="ECO:0000313" key="2">
    <source>
        <dbReference type="Proteomes" id="UP001432322"/>
    </source>
</evidence>
<gene>
    <name evidence="1" type="ORF">PFISCL1PPCAC_17076</name>
</gene>
<organism evidence="1 2">
    <name type="scientific">Pristionchus fissidentatus</name>
    <dbReference type="NCBI Taxonomy" id="1538716"/>
    <lineage>
        <taxon>Eukaryota</taxon>
        <taxon>Metazoa</taxon>
        <taxon>Ecdysozoa</taxon>
        <taxon>Nematoda</taxon>
        <taxon>Chromadorea</taxon>
        <taxon>Rhabditida</taxon>
        <taxon>Rhabditina</taxon>
        <taxon>Diplogasteromorpha</taxon>
        <taxon>Diplogasteroidea</taxon>
        <taxon>Neodiplogasteridae</taxon>
        <taxon>Pristionchus</taxon>
    </lineage>
</organism>
<dbReference type="AlphaFoldDB" id="A0AAV5W7E0"/>
<comment type="caution">
    <text evidence="1">The sequence shown here is derived from an EMBL/GenBank/DDBJ whole genome shotgun (WGS) entry which is preliminary data.</text>
</comment>
<dbReference type="Proteomes" id="UP001432322">
    <property type="component" value="Unassembled WGS sequence"/>
</dbReference>
<dbReference type="EMBL" id="BTSY01000004">
    <property type="protein sequence ID" value="GMT25779.1"/>
    <property type="molecule type" value="Genomic_DNA"/>
</dbReference>
<keyword evidence="2" id="KW-1185">Reference proteome</keyword>
<evidence type="ECO:0000313" key="1">
    <source>
        <dbReference type="EMBL" id="GMT25779.1"/>
    </source>
</evidence>
<name>A0AAV5W7E0_9BILA</name>
<sequence>QGAAAAPAAAAPAAAAAAATAPEGDPPSEAADELAQFGMTTVLTADAAGRVQCVAGRLPSDHIVQEIDGCGAVRLLTVDEAKAEDARIKNALNKPIVTDAVRPTFVTSDLIDLCDEVYERRRPLAMLRVGNVSEEEIKAIHTCIRIRYSGELKSQEKKENGASVIFVKRDERVMRSVKLPRTQPYMHFTLAREDVSMHEALDELRRIVKLDVNETFFHRLTEEPGGVCVQRVSTPARSECLLLHADWIGASLIDWRVTSTWAMRRPRGCGRCSCGRQMSSGGC</sequence>
<proteinExistence type="predicted"/>
<protein>
    <submittedName>
        <fullName evidence="1">Uncharacterized protein</fullName>
    </submittedName>
</protein>
<feature type="non-terminal residue" evidence="1">
    <location>
        <position position="1"/>
    </location>
</feature>